<keyword evidence="1 3" id="KW-0863">Zinc-finger</keyword>
<dbReference type="InterPro" id="IPR051435">
    <property type="entry name" value="RING_finger_E3_ubiq-ligases"/>
</dbReference>
<accession>A0A8S1GRA1</accession>
<dbReference type="PANTHER" id="PTHR22791">
    <property type="entry name" value="RING-TYPE DOMAIN-CONTAINING PROTEIN"/>
    <property type="match status" value="1"/>
</dbReference>
<comment type="caution">
    <text evidence="5">The sequence shown here is derived from an EMBL/GenBank/DDBJ whole genome shotgun (WGS) entry which is preliminary data.</text>
</comment>
<evidence type="ECO:0000313" key="6">
    <source>
        <dbReference type="Proteomes" id="UP000835052"/>
    </source>
</evidence>
<dbReference type="InterPro" id="IPR001841">
    <property type="entry name" value="Znf_RING"/>
</dbReference>
<dbReference type="EMBL" id="CAJGYM010000002">
    <property type="protein sequence ID" value="CAD6185471.1"/>
    <property type="molecule type" value="Genomic_DNA"/>
</dbReference>
<dbReference type="PANTHER" id="PTHR22791:SF6">
    <property type="entry name" value="RING-TYPE DOMAIN-CONTAINING PROTEIN"/>
    <property type="match status" value="1"/>
</dbReference>
<gene>
    <name evidence="5" type="ORF">CAUJ_LOCUS1390</name>
</gene>
<dbReference type="GO" id="GO:0061630">
    <property type="term" value="F:ubiquitin protein ligase activity"/>
    <property type="evidence" value="ECO:0007669"/>
    <property type="project" value="TreeGrafter"/>
</dbReference>
<dbReference type="GO" id="GO:0008270">
    <property type="term" value="F:zinc ion binding"/>
    <property type="evidence" value="ECO:0007669"/>
    <property type="project" value="UniProtKB-KW"/>
</dbReference>
<organism evidence="5 6">
    <name type="scientific">Caenorhabditis auriculariae</name>
    <dbReference type="NCBI Taxonomy" id="2777116"/>
    <lineage>
        <taxon>Eukaryota</taxon>
        <taxon>Metazoa</taxon>
        <taxon>Ecdysozoa</taxon>
        <taxon>Nematoda</taxon>
        <taxon>Chromadorea</taxon>
        <taxon>Rhabditida</taxon>
        <taxon>Rhabditina</taxon>
        <taxon>Rhabditomorpha</taxon>
        <taxon>Rhabditoidea</taxon>
        <taxon>Rhabditidae</taxon>
        <taxon>Peloderinae</taxon>
        <taxon>Caenorhabditis</taxon>
    </lineage>
</organism>
<evidence type="ECO:0000256" key="3">
    <source>
        <dbReference type="PROSITE-ProRule" id="PRU00175"/>
    </source>
</evidence>
<dbReference type="SUPFAM" id="SSF57850">
    <property type="entry name" value="RING/U-box"/>
    <property type="match status" value="1"/>
</dbReference>
<reference evidence="5" key="1">
    <citation type="submission" date="2020-10" db="EMBL/GenBank/DDBJ databases">
        <authorList>
            <person name="Kikuchi T."/>
        </authorList>
    </citation>
    <scope>NUCLEOTIDE SEQUENCE</scope>
    <source>
        <strain evidence="5">NKZ352</strain>
    </source>
</reference>
<evidence type="ECO:0000313" key="5">
    <source>
        <dbReference type="EMBL" id="CAD6185471.1"/>
    </source>
</evidence>
<dbReference type="CDD" id="cd16564">
    <property type="entry name" value="RING-HC_RNF222"/>
    <property type="match status" value="1"/>
</dbReference>
<keyword evidence="2" id="KW-0862">Zinc</keyword>
<evidence type="ECO:0000256" key="2">
    <source>
        <dbReference type="ARBA" id="ARBA00022833"/>
    </source>
</evidence>
<feature type="domain" description="RING-type" evidence="4">
    <location>
        <begin position="61"/>
        <end position="99"/>
    </location>
</feature>
<proteinExistence type="predicted"/>
<dbReference type="Gene3D" id="3.30.40.10">
    <property type="entry name" value="Zinc/RING finger domain, C3HC4 (zinc finger)"/>
    <property type="match status" value="1"/>
</dbReference>
<dbReference type="Proteomes" id="UP000835052">
    <property type="component" value="Unassembled WGS sequence"/>
</dbReference>
<protein>
    <recommendedName>
        <fullName evidence="4">RING-type domain-containing protein</fullName>
    </recommendedName>
</protein>
<dbReference type="PROSITE" id="PS50089">
    <property type="entry name" value="ZF_RING_2"/>
    <property type="match status" value="1"/>
</dbReference>
<evidence type="ECO:0000259" key="4">
    <source>
        <dbReference type="PROSITE" id="PS50089"/>
    </source>
</evidence>
<dbReference type="OrthoDB" id="252722at2759"/>
<name>A0A8S1GRA1_9PELO</name>
<evidence type="ECO:0000256" key="1">
    <source>
        <dbReference type="ARBA" id="ARBA00022771"/>
    </source>
</evidence>
<keyword evidence="1 3" id="KW-0479">Metal-binding</keyword>
<keyword evidence="6" id="KW-1185">Reference proteome</keyword>
<dbReference type="AlphaFoldDB" id="A0A8S1GRA1"/>
<dbReference type="InterPro" id="IPR013083">
    <property type="entry name" value="Znf_RING/FYVE/PHD"/>
</dbReference>
<sequence>MCPISPSRSSNAVLELHNGSFIPLITILRTGFSLTIALGPPLGQPLLRHLSGMSNAEFSRCPTCLEDYDDVGHKPCIGFCGHSLCLKCQSRIVSCPLCKRKNSFFGTVFNYQLLDAVLAMKSMKNESRSPVGSRSKRPSEPYISQQVVNATRRSRRNALESAVDKGQQREVENNWLSQHIPSADPRTGRDRSVRRFTDRLVKNVTDTRRGSGINPVFENSPELAYQLHQPDNYRLFMLRSNAPGIHGFLTSPFTRLFFGRSCFEI</sequence>
<dbReference type="GO" id="GO:0016567">
    <property type="term" value="P:protein ubiquitination"/>
    <property type="evidence" value="ECO:0007669"/>
    <property type="project" value="TreeGrafter"/>
</dbReference>